<dbReference type="OrthoDB" id="3024632at2759"/>
<reference evidence="3 4" key="1">
    <citation type="submission" date="2014-04" db="EMBL/GenBank/DDBJ databases">
        <authorList>
            <consortium name="DOE Joint Genome Institute"/>
            <person name="Kuo A."/>
            <person name="Tarkka M."/>
            <person name="Buscot F."/>
            <person name="Kohler A."/>
            <person name="Nagy L.G."/>
            <person name="Floudas D."/>
            <person name="Copeland A."/>
            <person name="Barry K.W."/>
            <person name="Cichocki N."/>
            <person name="Veneault-Fourrey C."/>
            <person name="LaButti K."/>
            <person name="Lindquist E.A."/>
            <person name="Lipzen A."/>
            <person name="Lundell T."/>
            <person name="Morin E."/>
            <person name="Murat C."/>
            <person name="Sun H."/>
            <person name="Tunlid A."/>
            <person name="Henrissat B."/>
            <person name="Grigoriev I.V."/>
            <person name="Hibbett D.S."/>
            <person name="Martin F."/>
            <person name="Nordberg H.P."/>
            <person name="Cantor M.N."/>
            <person name="Hua S.X."/>
        </authorList>
    </citation>
    <scope>NUCLEOTIDE SEQUENCE [LARGE SCALE GENOMIC DNA]</scope>
    <source>
        <strain evidence="3 4">F 1598</strain>
    </source>
</reference>
<feature type="transmembrane region" description="Helical" evidence="1">
    <location>
        <begin position="226"/>
        <end position="246"/>
    </location>
</feature>
<name>A0A0C3C0B2_PILCF</name>
<reference evidence="4" key="2">
    <citation type="submission" date="2015-01" db="EMBL/GenBank/DDBJ databases">
        <title>Evolutionary Origins and Diversification of the Mycorrhizal Mutualists.</title>
        <authorList>
            <consortium name="DOE Joint Genome Institute"/>
            <consortium name="Mycorrhizal Genomics Consortium"/>
            <person name="Kohler A."/>
            <person name="Kuo A."/>
            <person name="Nagy L.G."/>
            <person name="Floudas D."/>
            <person name="Copeland A."/>
            <person name="Barry K.W."/>
            <person name="Cichocki N."/>
            <person name="Veneault-Fourrey C."/>
            <person name="LaButti K."/>
            <person name="Lindquist E.A."/>
            <person name="Lipzen A."/>
            <person name="Lundell T."/>
            <person name="Morin E."/>
            <person name="Murat C."/>
            <person name="Riley R."/>
            <person name="Ohm R."/>
            <person name="Sun H."/>
            <person name="Tunlid A."/>
            <person name="Henrissat B."/>
            <person name="Grigoriev I.V."/>
            <person name="Hibbett D.S."/>
            <person name="Martin F."/>
        </authorList>
    </citation>
    <scope>NUCLEOTIDE SEQUENCE [LARGE SCALE GENOMIC DNA]</scope>
    <source>
        <strain evidence="4">F 1598</strain>
    </source>
</reference>
<feature type="chain" id="PRO_5002172915" evidence="2">
    <location>
        <begin position="28"/>
        <end position="592"/>
    </location>
</feature>
<keyword evidence="2" id="KW-0732">Signal</keyword>
<keyword evidence="1" id="KW-1133">Transmembrane helix</keyword>
<keyword evidence="1" id="KW-0812">Transmembrane</keyword>
<protein>
    <submittedName>
        <fullName evidence="3">Uncharacterized protein</fullName>
    </submittedName>
</protein>
<dbReference type="AlphaFoldDB" id="A0A0C3C0B2"/>
<evidence type="ECO:0000313" key="4">
    <source>
        <dbReference type="Proteomes" id="UP000054166"/>
    </source>
</evidence>
<proteinExistence type="predicted"/>
<feature type="signal peptide" evidence="2">
    <location>
        <begin position="1"/>
        <end position="27"/>
    </location>
</feature>
<evidence type="ECO:0000313" key="3">
    <source>
        <dbReference type="EMBL" id="KIM92268.1"/>
    </source>
</evidence>
<evidence type="ECO:0000256" key="2">
    <source>
        <dbReference type="SAM" id="SignalP"/>
    </source>
</evidence>
<feature type="transmembrane region" description="Helical" evidence="1">
    <location>
        <begin position="324"/>
        <end position="342"/>
    </location>
</feature>
<dbReference type="InParanoid" id="A0A0C3C0B2"/>
<sequence>MSLTTQVTFCASISILVAYLSSFKVTANPIGAELPIAVGNGFVDLAALTTLIGSSTAESLALGDRGFGGLAWAATSAFGASSVIKACIAGACTSWLREILGVRNAVSDLNLGMSLRLEAEYSRDEKARKDLGEVKAITCKNERTSRNIRRDVYAFDRSTFAMIETVPAIKPGDPLTVFTFTDYDSTHLALQESDNNNSRQDWIAIVLSLPKVVELYVLWREGARTLSWVSCFVWLYFLIAALALQLSEAVRQHVSDSRDGGLDIITGHLPSTKRAGGERKVILGASDNRRLSITQRIIWGVGCVTCMIWLIATYVLLGQAQTKIVLIWGGFQTFWLLARLLFHHIADAKYPVAHHIIPTATAWDDLDKSMKDRVLDLTLALAQYQIYIHPRGPNCYKEELLTAPLLRDVFSKALHRLQPELPLGGFSINDGAVDVTIVAVVGDPILACAAWMHGSVLSGIDLYDCCIMLVHTQASLAAVPSARVLASTPLFLAKKHDVEHAHTPQFSPKISPNSGRDIAWWYWIPCANGLWLQVHSDQLRCVGRRKAEVMSHAQVTEKLRAGDLNVSLSKVEDLELTVGLSVQAGQMLMRFF</sequence>
<gene>
    <name evidence="3" type="ORF">PILCRDRAFT_57320</name>
</gene>
<evidence type="ECO:0000256" key="1">
    <source>
        <dbReference type="SAM" id="Phobius"/>
    </source>
</evidence>
<organism evidence="3 4">
    <name type="scientific">Piloderma croceum (strain F 1598)</name>
    <dbReference type="NCBI Taxonomy" id="765440"/>
    <lineage>
        <taxon>Eukaryota</taxon>
        <taxon>Fungi</taxon>
        <taxon>Dikarya</taxon>
        <taxon>Basidiomycota</taxon>
        <taxon>Agaricomycotina</taxon>
        <taxon>Agaricomycetes</taxon>
        <taxon>Agaricomycetidae</taxon>
        <taxon>Atheliales</taxon>
        <taxon>Atheliaceae</taxon>
        <taxon>Piloderma</taxon>
    </lineage>
</organism>
<dbReference type="EMBL" id="KN832970">
    <property type="protein sequence ID" value="KIM92268.1"/>
    <property type="molecule type" value="Genomic_DNA"/>
</dbReference>
<feature type="transmembrane region" description="Helical" evidence="1">
    <location>
        <begin position="297"/>
        <end position="317"/>
    </location>
</feature>
<dbReference type="HOGENOM" id="CLU_033572_0_0_1"/>
<keyword evidence="4" id="KW-1185">Reference proteome</keyword>
<keyword evidence="1" id="KW-0472">Membrane</keyword>
<dbReference type="Proteomes" id="UP000054166">
    <property type="component" value="Unassembled WGS sequence"/>
</dbReference>
<accession>A0A0C3C0B2</accession>